<keyword evidence="3" id="KW-1185">Reference proteome</keyword>
<dbReference type="InterPro" id="IPR044992">
    <property type="entry name" value="ChyE-like"/>
</dbReference>
<evidence type="ECO:0000313" key="2">
    <source>
        <dbReference type="EMBL" id="OCF35878.1"/>
    </source>
</evidence>
<dbReference type="PANTHER" id="PTHR42695:SF5">
    <property type="entry name" value="GLUTAMINE AMIDOTRANSFERASE YLR126C-RELATED"/>
    <property type="match status" value="1"/>
</dbReference>
<name>A0A1B9GXV5_9TREE</name>
<dbReference type="InterPro" id="IPR029062">
    <property type="entry name" value="Class_I_gatase-like"/>
</dbReference>
<organism evidence="2 3">
    <name type="scientific">Kwoniella heveanensis BCC8398</name>
    <dbReference type="NCBI Taxonomy" id="1296120"/>
    <lineage>
        <taxon>Eukaryota</taxon>
        <taxon>Fungi</taxon>
        <taxon>Dikarya</taxon>
        <taxon>Basidiomycota</taxon>
        <taxon>Agaricomycotina</taxon>
        <taxon>Tremellomycetes</taxon>
        <taxon>Tremellales</taxon>
        <taxon>Cryptococcaceae</taxon>
        <taxon>Kwoniella</taxon>
    </lineage>
</organism>
<dbReference type="CDD" id="cd01741">
    <property type="entry name" value="GATase1_1"/>
    <property type="match status" value="1"/>
</dbReference>
<dbReference type="AlphaFoldDB" id="A0A1B9GXV5"/>
<sequence>MTKRIVRVALLMCDTPVPDVVAAYGIYIEIYRQWLLKALETYPDPEVAQNTELIIDGYDVVEKGEYPPLERLQAGNGVEDGYDAVMLTGSKHSAHETTVPWISTLISFVSTLASSPTHDHLKLIGICFGHQIISIALGGKCERGANGWELGVYGCELTDEGRKVFDQWSGVKGIGHGGDRVFLEQVHRDHVPALPPGCVLLLSTPRYPVHGYVRYKTAHDSNHNSGTNLPTSSETSSSSDSNNTSASITTSSSNSPSPPIQILTVQGHPEFTPDMVLRTIEARVKMGIFDEQLATEARRRAVGRGDGGEGFGRVGWSVWKVLLQD</sequence>
<dbReference type="GO" id="GO:0005829">
    <property type="term" value="C:cytosol"/>
    <property type="evidence" value="ECO:0007669"/>
    <property type="project" value="TreeGrafter"/>
</dbReference>
<accession>A0A1B9GXV5</accession>
<dbReference type="OrthoDB" id="92161at2759"/>
<dbReference type="EMBL" id="KI669497">
    <property type="protein sequence ID" value="OCF35878.1"/>
    <property type="molecule type" value="Genomic_DNA"/>
</dbReference>
<dbReference type="SUPFAM" id="SSF52317">
    <property type="entry name" value="Class I glutamine amidotransferase-like"/>
    <property type="match status" value="1"/>
</dbReference>
<gene>
    <name evidence="2" type="ORF">I316_02371</name>
</gene>
<evidence type="ECO:0000313" key="3">
    <source>
        <dbReference type="Proteomes" id="UP000092666"/>
    </source>
</evidence>
<dbReference type="Gene3D" id="3.40.50.880">
    <property type="match status" value="1"/>
</dbReference>
<dbReference type="STRING" id="1296120.A0A1B9GXV5"/>
<protein>
    <submittedName>
        <fullName evidence="2">Cytoplasmic protein</fullName>
    </submittedName>
</protein>
<dbReference type="GO" id="GO:0005634">
    <property type="term" value="C:nucleus"/>
    <property type="evidence" value="ECO:0007669"/>
    <property type="project" value="TreeGrafter"/>
</dbReference>
<reference evidence="3" key="2">
    <citation type="submission" date="2013-12" db="EMBL/GenBank/DDBJ databases">
        <title>Evolution of pathogenesis and genome organization in the Tremellales.</title>
        <authorList>
            <person name="Cuomo C."/>
            <person name="Litvintseva A."/>
            <person name="Heitman J."/>
            <person name="Chen Y."/>
            <person name="Sun S."/>
            <person name="Springer D."/>
            <person name="Dromer F."/>
            <person name="Young S."/>
            <person name="Zeng Q."/>
            <person name="Chapman S."/>
            <person name="Gujja S."/>
            <person name="Saif S."/>
            <person name="Birren B."/>
        </authorList>
    </citation>
    <scope>NUCLEOTIDE SEQUENCE [LARGE SCALE GENOMIC DNA]</scope>
    <source>
        <strain evidence="3">BCC8398</strain>
    </source>
</reference>
<dbReference type="PANTHER" id="PTHR42695">
    <property type="entry name" value="GLUTAMINE AMIDOTRANSFERASE YLR126C-RELATED"/>
    <property type="match status" value="1"/>
</dbReference>
<evidence type="ECO:0000256" key="1">
    <source>
        <dbReference type="SAM" id="MobiDB-lite"/>
    </source>
</evidence>
<feature type="compositionally biased region" description="Low complexity" evidence="1">
    <location>
        <begin position="227"/>
        <end position="255"/>
    </location>
</feature>
<proteinExistence type="predicted"/>
<dbReference type="Proteomes" id="UP000092666">
    <property type="component" value="Unassembled WGS sequence"/>
</dbReference>
<feature type="region of interest" description="Disordered" evidence="1">
    <location>
        <begin position="218"/>
        <end position="264"/>
    </location>
</feature>
<reference evidence="2 3" key="1">
    <citation type="submission" date="2013-07" db="EMBL/GenBank/DDBJ databases">
        <title>The Genome Sequence of Cryptococcus heveanensis BCC8398.</title>
        <authorList>
            <consortium name="The Broad Institute Genome Sequencing Platform"/>
            <person name="Cuomo C."/>
            <person name="Litvintseva A."/>
            <person name="Chen Y."/>
            <person name="Heitman J."/>
            <person name="Sun S."/>
            <person name="Springer D."/>
            <person name="Dromer F."/>
            <person name="Young S.K."/>
            <person name="Zeng Q."/>
            <person name="Gargeya S."/>
            <person name="Fitzgerald M."/>
            <person name="Abouelleil A."/>
            <person name="Alvarado L."/>
            <person name="Berlin A.M."/>
            <person name="Chapman S.B."/>
            <person name="Dewar J."/>
            <person name="Goldberg J."/>
            <person name="Griggs A."/>
            <person name="Gujja S."/>
            <person name="Hansen M."/>
            <person name="Howarth C."/>
            <person name="Imamovic A."/>
            <person name="Larimer J."/>
            <person name="McCowan C."/>
            <person name="Murphy C."/>
            <person name="Pearson M."/>
            <person name="Priest M."/>
            <person name="Roberts A."/>
            <person name="Saif S."/>
            <person name="Shea T."/>
            <person name="Sykes S."/>
            <person name="Wortman J."/>
            <person name="Nusbaum C."/>
            <person name="Birren B."/>
        </authorList>
    </citation>
    <scope>NUCLEOTIDE SEQUENCE [LARGE SCALE GENOMIC DNA]</scope>
    <source>
        <strain evidence="2 3">BCC8398</strain>
    </source>
</reference>